<dbReference type="Proteomes" id="UP001163321">
    <property type="component" value="Chromosome 8"/>
</dbReference>
<reference evidence="1 2" key="1">
    <citation type="journal article" date="2022" name="bioRxiv">
        <title>The genome of the oomycete Peronosclerospora sorghi, a cosmopolitan pathogen of maize and sorghum, is inflated with dispersed pseudogenes.</title>
        <authorList>
            <person name="Fletcher K."/>
            <person name="Martin F."/>
            <person name="Isakeit T."/>
            <person name="Cavanaugh K."/>
            <person name="Magill C."/>
            <person name="Michelmore R."/>
        </authorList>
    </citation>
    <scope>NUCLEOTIDE SEQUENCE [LARGE SCALE GENOMIC DNA]</scope>
    <source>
        <strain evidence="1">P6</strain>
    </source>
</reference>
<accession>A0ACC0VNI0</accession>
<keyword evidence="2" id="KW-1185">Reference proteome</keyword>
<name>A0ACC0VNI0_9STRA</name>
<sequence>MDYDVKLKLDELIDGERVDSKRFRELIGSLLYFAIDTRPGICISICELYQYLEAPTQTHTKGAPLSQSNLKDKTIPRSKSGVLVLMTGAPSIYKSKYQKTVALSSAEKTLAPSSSDELDFRDQPVTVIKMDNKAAIAIAERVGYQSLAKHIDLRYHFVRGAVNDGVLSLE</sequence>
<protein>
    <submittedName>
        <fullName evidence="1">Uncharacterized protein</fullName>
    </submittedName>
</protein>
<organism evidence="1 2">
    <name type="scientific">Peronosclerospora sorghi</name>
    <dbReference type="NCBI Taxonomy" id="230839"/>
    <lineage>
        <taxon>Eukaryota</taxon>
        <taxon>Sar</taxon>
        <taxon>Stramenopiles</taxon>
        <taxon>Oomycota</taxon>
        <taxon>Peronosporomycetes</taxon>
        <taxon>Peronosporales</taxon>
        <taxon>Peronosporaceae</taxon>
        <taxon>Peronosclerospora</taxon>
    </lineage>
</organism>
<proteinExistence type="predicted"/>
<evidence type="ECO:0000313" key="2">
    <source>
        <dbReference type="Proteomes" id="UP001163321"/>
    </source>
</evidence>
<evidence type="ECO:0000313" key="1">
    <source>
        <dbReference type="EMBL" id="KAI9907026.1"/>
    </source>
</evidence>
<gene>
    <name evidence="1" type="ORF">PsorP6_016532</name>
</gene>
<dbReference type="EMBL" id="CM047587">
    <property type="protein sequence ID" value="KAI9907026.1"/>
    <property type="molecule type" value="Genomic_DNA"/>
</dbReference>
<comment type="caution">
    <text evidence="1">The sequence shown here is derived from an EMBL/GenBank/DDBJ whole genome shotgun (WGS) entry which is preliminary data.</text>
</comment>